<sequence>MIFLGEPILILPMATPFDSTKRKNSKKPTAPSTVARATSAEAEPKQTMKYTERKEIRKEQQAAVKNKETGIADGTVKRTDKIN</sequence>
<name>A0A8X6KAP9_NEPPI</name>
<proteinExistence type="predicted"/>
<evidence type="ECO:0000256" key="1">
    <source>
        <dbReference type="SAM" id="MobiDB-lite"/>
    </source>
</evidence>
<accession>A0A8X6KAP9</accession>
<evidence type="ECO:0000313" key="2">
    <source>
        <dbReference type="EMBL" id="GFS35836.1"/>
    </source>
</evidence>
<dbReference type="Proteomes" id="UP000887013">
    <property type="component" value="Unassembled WGS sequence"/>
</dbReference>
<protein>
    <submittedName>
        <fullName evidence="2">Uncharacterized protein</fullName>
    </submittedName>
</protein>
<feature type="compositionally biased region" description="Basic and acidic residues" evidence="1">
    <location>
        <begin position="42"/>
        <end position="83"/>
    </location>
</feature>
<feature type="region of interest" description="Disordered" evidence="1">
    <location>
        <begin position="16"/>
        <end position="83"/>
    </location>
</feature>
<comment type="caution">
    <text evidence="2">The sequence shown here is derived from an EMBL/GenBank/DDBJ whole genome shotgun (WGS) entry which is preliminary data.</text>
</comment>
<dbReference type="AlphaFoldDB" id="A0A8X6KAP9"/>
<dbReference type="EMBL" id="BMAW01088650">
    <property type="protein sequence ID" value="GFS35836.1"/>
    <property type="molecule type" value="Genomic_DNA"/>
</dbReference>
<organism evidence="2 3">
    <name type="scientific">Nephila pilipes</name>
    <name type="common">Giant wood spider</name>
    <name type="synonym">Nephila maculata</name>
    <dbReference type="NCBI Taxonomy" id="299642"/>
    <lineage>
        <taxon>Eukaryota</taxon>
        <taxon>Metazoa</taxon>
        <taxon>Ecdysozoa</taxon>
        <taxon>Arthropoda</taxon>
        <taxon>Chelicerata</taxon>
        <taxon>Arachnida</taxon>
        <taxon>Araneae</taxon>
        <taxon>Araneomorphae</taxon>
        <taxon>Entelegynae</taxon>
        <taxon>Araneoidea</taxon>
        <taxon>Nephilidae</taxon>
        <taxon>Nephila</taxon>
    </lineage>
</organism>
<gene>
    <name evidence="2" type="ORF">NPIL_49041</name>
</gene>
<reference evidence="2" key="1">
    <citation type="submission" date="2020-08" db="EMBL/GenBank/DDBJ databases">
        <title>Multicomponent nature underlies the extraordinary mechanical properties of spider dragline silk.</title>
        <authorList>
            <person name="Kono N."/>
            <person name="Nakamura H."/>
            <person name="Mori M."/>
            <person name="Yoshida Y."/>
            <person name="Ohtoshi R."/>
            <person name="Malay A.D."/>
            <person name="Moran D.A.P."/>
            <person name="Tomita M."/>
            <person name="Numata K."/>
            <person name="Arakawa K."/>
        </authorList>
    </citation>
    <scope>NUCLEOTIDE SEQUENCE</scope>
</reference>
<keyword evidence="3" id="KW-1185">Reference proteome</keyword>
<evidence type="ECO:0000313" key="3">
    <source>
        <dbReference type="Proteomes" id="UP000887013"/>
    </source>
</evidence>